<name>A0A4Z2GD84_9TELE</name>
<organism evidence="1 2">
    <name type="scientific">Liparis tanakae</name>
    <name type="common">Tanaka's snailfish</name>
    <dbReference type="NCBI Taxonomy" id="230148"/>
    <lineage>
        <taxon>Eukaryota</taxon>
        <taxon>Metazoa</taxon>
        <taxon>Chordata</taxon>
        <taxon>Craniata</taxon>
        <taxon>Vertebrata</taxon>
        <taxon>Euteleostomi</taxon>
        <taxon>Actinopterygii</taxon>
        <taxon>Neopterygii</taxon>
        <taxon>Teleostei</taxon>
        <taxon>Neoteleostei</taxon>
        <taxon>Acanthomorphata</taxon>
        <taxon>Eupercaria</taxon>
        <taxon>Perciformes</taxon>
        <taxon>Cottioidei</taxon>
        <taxon>Cottales</taxon>
        <taxon>Liparidae</taxon>
        <taxon>Liparis</taxon>
    </lineage>
</organism>
<accession>A0A4Z2GD84</accession>
<dbReference type="Proteomes" id="UP000314294">
    <property type="component" value="Unassembled WGS sequence"/>
</dbReference>
<sequence>MVTGSLSTSRHTEQLNWSRSRTNKLEDAFRAAVHHILPAEHDRGDKTVSLGHEALLHASRKARERRYRMVDAPTTILAPSLCEAMNSPFRM</sequence>
<gene>
    <name evidence="1" type="ORF">EYF80_038300</name>
</gene>
<proteinExistence type="predicted"/>
<keyword evidence="2" id="KW-1185">Reference proteome</keyword>
<protein>
    <submittedName>
        <fullName evidence="1">Uncharacterized protein</fullName>
    </submittedName>
</protein>
<dbReference type="AlphaFoldDB" id="A0A4Z2GD84"/>
<evidence type="ECO:0000313" key="1">
    <source>
        <dbReference type="EMBL" id="TNN51508.1"/>
    </source>
</evidence>
<reference evidence="1 2" key="1">
    <citation type="submission" date="2019-03" db="EMBL/GenBank/DDBJ databases">
        <title>First draft genome of Liparis tanakae, snailfish: a comprehensive survey of snailfish specific genes.</title>
        <authorList>
            <person name="Kim W."/>
            <person name="Song I."/>
            <person name="Jeong J.-H."/>
            <person name="Kim D."/>
            <person name="Kim S."/>
            <person name="Ryu S."/>
            <person name="Song J.Y."/>
            <person name="Lee S.K."/>
        </authorList>
    </citation>
    <scope>NUCLEOTIDE SEQUENCE [LARGE SCALE GENOMIC DNA]</scope>
    <source>
        <tissue evidence="1">Muscle</tissue>
    </source>
</reference>
<evidence type="ECO:0000313" key="2">
    <source>
        <dbReference type="Proteomes" id="UP000314294"/>
    </source>
</evidence>
<comment type="caution">
    <text evidence="1">The sequence shown here is derived from an EMBL/GenBank/DDBJ whole genome shotgun (WGS) entry which is preliminary data.</text>
</comment>
<dbReference type="EMBL" id="SRLO01000580">
    <property type="protein sequence ID" value="TNN51508.1"/>
    <property type="molecule type" value="Genomic_DNA"/>
</dbReference>